<dbReference type="EMBL" id="BEYU01000011">
    <property type="protein sequence ID" value="GBG25060.1"/>
    <property type="molecule type" value="Genomic_DNA"/>
</dbReference>
<dbReference type="Pfam" id="PF01603">
    <property type="entry name" value="B56"/>
    <property type="match status" value="1"/>
</dbReference>
<reference evidence="2 3" key="1">
    <citation type="submission" date="2017-12" db="EMBL/GenBank/DDBJ databases">
        <title>Sequencing, de novo assembly and annotation of complete genome of a new Thraustochytrid species, strain FCC1311.</title>
        <authorList>
            <person name="Sedici K."/>
            <person name="Godart F."/>
            <person name="Aiese Cigliano R."/>
            <person name="Sanseverino W."/>
            <person name="Barakat M."/>
            <person name="Ortet P."/>
            <person name="Marechal E."/>
            <person name="Cagnac O."/>
            <person name="Amato A."/>
        </authorList>
    </citation>
    <scope>NUCLEOTIDE SEQUENCE [LARGE SCALE GENOMIC DNA]</scope>
</reference>
<dbReference type="GO" id="GO:0007165">
    <property type="term" value="P:signal transduction"/>
    <property type="evidence" value="ECO:0007669"/>
    <property type="project" value="InterPro"/>
</dbReference>
<dbReference type="GO" id="GO:0000159">
    <property type="term" value="C:protein phosphatase type 2A complex"/>
    <property type="evidence" value="ECO:0007669"/>
    <property type="project" value="InterPro"/>
</dbReference>
<feature type="region of interest" description="Disordered" evidence="1">
    <location>
        <begin position="74"/>
        <end position="144"/>
    </location>
</feature>
<evidence type="ECO:0000313" key="3">
    <source>
        <dbReference type="Proteomes" id="UP000241890"/>
    </source>
</evidence>
<dbReference type="GO" id="GO:0019888">
    <property type="term" value="F:protein phosphatase regulator activity"/>
    <property type="evidence" value="ECO:0007669"/>
    <property type="project" value="InterPro"/>
</dbReference>
<evidence type="ECO:0000313" key="2">
    <source>
        <dbReference type="EMBL" id="GBG25060.1"/>
    </source>
</evidence>
<feature type="region of interest" description="Disordered" evidence="1">
    <location>
        <begin position="308"/>
        <end position="330"/>
    </location>
</feature>
<dbReference type="InterPro" id="IPR016024">
    <property type="entry name" value="ARM-type_fold"/>
</dbReference>
<accession>A0A2R5G232</accession>
<feature type="compositionally biased region" description="Basic and acidic residues" evidence="1">
    <location>
        <begin position="237"/>
        <end position="250"/>
    </location>
</feature>
<proteinExistence type="predicted"/>
<dbReference type="InParanoid" id="A0A2R5G232"/>
<dbReference type="InterPro" id="IPR011989">
    <property type="entry name" value="ARM-like"/>
</dbReference>
<evidence type="ECO:0000256" key="1">
    <source>
        <dbReference type="SAM" id="MobiDB-lite"/>
    </source>
</evidence>
<organism evidence="2 3">
    <name type="scientific">Hondaea fermentalgiana</name>
    <dbReference type="NCBI Taxonomy" id="2315210"/>
    <lineage>
        <taxon>Eukaryota</taxon>
        <taxon>Sar</taxon>
        <taxon>Stramenopiles</taxon>
        <taxon>Bigyra</taxon>
        <taxon>Labyrinthulomycetes</taxon>
        <taxon>Thraustochytrida</taxon>
        <taxon>Thraustochytriidae</taxon>
        <taxon>Hondaea</taxon>
    </lineage>
</organism>
<feature type="compositionally biased region" description="Gly residues" evidence="1">
    <location>
        <begin position="91"/>
        <end position="106"/>
    </location>
</feature>
<name>A0A2R5G232_9STRA</name>
<dbReference type="AlphaFoldDB" id="A0A2R5G232"/>
<feature type="region of interest" description="Disordered" evidence="1">
    <location>
        <begin position="203"/>
        <end position="263"/>
    </location>
</feature>
<feature type="compositionally biased region" description="Low complexity" evidence="1">
    <location>
        <begin position="1"/>
        <end position="11"/>
    </location>
</feature>
<dbReference type="InterPro" id="IPR002554">
    <property type="entry name" value="PP2A_B56"/>
</dbReference>
<gene>
    <name evidence="2" type="ORF">FCC1311_012772</name>
</gene>
<dbReference type="Proteomes" id="UP000241890">
    <property type="component" value="Unassembled WGS sequence"/>
</dbReference>
<keyword evidence="3" id="KW-1185">Reference proteome</keyword>
<dbReference type="SUPFAM" id="SSF48371">
    <property type="entry name" value="ARM repeat"/>
    <property type="match status" value="1"/>
</dbReference>
<comment type="caution">
    <text evidence="2">The sequence shown here is derived from an EMBL/GenBank/DDBJ whole genome shotgun (WGS) entry which is preliminary data.</text>
</comment>
<feature type="compositionally biased region" description="Acidic residues" evidence="1">
    <location>
        <begin position="213"/>
        <end position="228"/>
    </location>
</feature>
<sequence length="572" mass="60700">MGMGMSMSMGMGPNGGGRPARTRVGDAVRVQLVGAACACGADKDGLLHRAEDAADAASVEEVAAVIHGLMWSGAGTKRKSKASRTKSPGLLAGGSGGAGTLSGSGSGRKARKSAPRSAPSQNSYGSGTAAAPNPAIERTKERERSLDVEVEVEVEVEAAAGVALLGQVAEEARTKLALEEVVRAFVHPFGRRISCFGEPDGPTILIESHADSDSDSDSDSESDSDLDPDNNNGNDDGAFRRYDKTNETKGHQGLATDPETDYKTTMRRLRKRLSAALAQGTESAASLSGRVATEVITQLARIVHARRREMMSSASTSSSEPQHGAAEDPIGSLPAMEAAALMLRHVPHCGPRYVEAIRTCVSECVASTLPHEAKHSPAAEYAQSALCAALRAFLQVLRTPKAGCSREGLADTFLLMLNKARRLHTVGLPGVAVALLNSCMAELTKRCPMETAGRVILRMTRAWPSGSASMMYLELVDTFLHLSSNEVLARCPVASAALFRRLCSQLQSPSAQEVRRALDVLDAPHVMLNFVTTSPATHKAAREALYSSSRAHWSPSIRELCEQVFDKLLDFA</sequence>
<dbReference type="Gene3D" id="1.25.10.10">
    <property type="entry name" value="Leucine-rich Repeat Variant"/>
    <property type="match status" value="1"/>
</dbReference>
<feature type="region of interest" description="Disordered" evidence="1">
    <location>
        <begin position="1"/>
        <end position="22"/>
    </location>
</feature>
<dbReference type="OrthoDB" id="71488at2759"/>
<protein>
    <submittedName>
        <fullName evidence="2">Serine/threonine-protein phosphatase 2A regulatory subunit psrA</fullName>
    </submittedName>
</protein>
<feature type="compositionally biased region" description="Low complexity" evidence="1">
    <location>
        <begin position="311"/>
        <end position="320"/>
    </location>
</feature>